<proteinExistence type="predicted"/>
<protein>
    <submittedName>
        <fullName evidence="2">DsbA family protein</fullName>
    </submittedName>
</protein>
<keyword evidence="3" id="KW-1185">Reference proteome</keyword>
<dbReference type="InterPro" id="IPR036249">
    <property type="entry name" value="Thioredoxin-like_sf"/>
</dbReference>
<dbReference type="PANTHER" id="PTHR13887">
    <property type="entry name" value="GLUTATHIONE S-TRANSFERASE KAPPA"/>
    <property type="match status" value="1"/>
</dbReference>
<dbReference type="Proteomes" id="UP001212189">
    <property type="component" value="Chromosome"/>
</dbReference>
<evidence type="ECO:0000259" key="1">
    <source>
        <dbReference type="Pfam" id="PF01323"/>
    </source>
</evidence>
<dbReference type="Gene3D" id="1.10.472.60">
    <property type="entry name" value="putative protein disulfide isomerase domain"/>
    <property type="match status" value="1"/>
</dbReference>
<dbReference type="SUPFAM" id="SSF52833">
    <property type="entry name" value="Thioredoxin-like"/>
    <property type="match status" value="1"/>
</dbReference>
<dbReference type="Gene3D" id="3.40.30.10">
    <property type="entry name" value="Glutaredoxin"/>
    <property type="match status" value="1"/>
</dbReference>
<dbReference type="Pfam" id="PF01323">
    <property type="entry name" value="DSBA"/>
    <property type="match status" value="1"/>
</dbReference>
<dbReference type="GO" id="GO:0016491">
    <property type="term" value="F:oxidoreductase activity"/>
    <property type="evidence" value="ECO:0007669"/>
    <property type="project" value="InterPro"/>
</dbReference>
<name>A0AAE9VML0_9GAMM</name>
<dbReference type="CDD" id="cd03025">
    <property type="entry name" value="DsbA_FrnE_like"/>
    <property type="match status" value="1"/>
</dbReference>
<dbReference type="KEGG" id="dce:O6P33_11400"/>
<gene>
    <name evidence="2" type="ORF">O6P33_11400</name>
</gene>
<dbReference type="AlphaFoldDB" id="A0AAE9VML0"/>
<dbReference type="InterPro" id="IPR001853">
    <property type="entry name" value="DSBA-like_thioredoxin_dom"/>
</dbReference>
<evidence type="ECO:0000313" key="2">
    <source>
        <dbReference type="EMBL" id="WBE24953.1"/>
    </source>
</evidence>
<sequence>MHSPQLVYIMDPMCSWCWGFAPVMQQLLEQAQAAGVATTLRVGGLRTGEQAVLDEQKRTYILRHWRAVAEATGQPFNFTDALPSGFLYDTEPACRALVVARELDASLLFDFLARLQQAFYQGGQDITRAVVLREIAAQAGYRPEAFAQGLDAADTHVALQTEFAWVQNLAVRGFPTVLAQHQQQYALLTNGYQPYSALQPLLERWIATNVGT</sequence>
<dbReference type="EMBL" id="CP114976">
    <property type="protein sequence ID" value="WBE24953.1"/>
    <property type="molecule type" value="Genomic_DNA"/>
</dbReference>
<organism evidence="2 3">
    <name type="scientific">Denitrificimonas caeni</name>
    <dbReference type="NCBI Taxonomy" id="521720"/>
    <lineage>
        <taxon>Bacteria</taxon>
        <taxon>Pseudomonadati</taxon>
        <taxon>Pseudomonadota</taxon>
        <taxon>Gammaproteobacteria</taxon>
        <taxon>Pseudomonadales</taxon>
        <taxon>Pseudomonadaceae</taxon>
        <taxon>Denitrificimonas</taxon>
    </lineage>
</organism>
<dbReference type="PANTHER" id="PTHR13887:SF54">
    <property type="entry name" value="DSBA FAMILY PROTEIN"/>
    <property type="match status" value="1"/>
</dbReference>
<feature type="domain" description="DSBA-like thioredoxin" evidence="1">
    <location>
        <begin position="10"/>
        <end position="197"/>
    </location>
</feature>
<dbReference type="RefSeq" id="WP_269817896.1">
    <property type="nucleotide sequence ID" value="NZ_CP114976.1"/>
</dbReference>
<accession>A0AAE9VML0</accession>
<evidence type="ECO:0000313" key="3">
    <source>
        <dbReference type="Proteomes" id="UP001212189"/>
    </source>
</evidence>
<reference evidence="2 3" key="1">
    <citation type="submission" date="2022-12" db="EMBL/GenBank/DDBJ databases">
        <title>Coexistence and Characterization of a Novel Tigecycline Resistance gene tet(X) variant and blaNDM-1 in a Pseudomonas caeni Isolate of Chicken Origin.</title>
        <authorList>
            <person name="Lu X."/>
            <person name="Zhang L."/>
            <person name="Li R."/>
            <person name="Wang Z."/>
        </authorList>
    </citation>
    <scope>NUCLEOTIDE SEQUENCE [LARGE SCALE GENOMIC DNA]</scope>
    <source>
        <strain evidence="2 3">CE14</strain>
    </source>
</reference>